<proteinExistence type="predicted"/>
<organism evidence="2 3">
    <name type="scientific">Conoideocrella luteorostrata</name>
    <dbReference type="NCBI Taxonomy" id="1105319"/>
    <lineage>
        <taxon>Eukaryota</taxon>
        <taxon>Fungi</taxon>
        <taxon>Dikarya</taxon>
        <taxon>Ascomycota</taxon>
        <taxon>Pezizomycotina</taxon>
        <taxon>Sordariomycetes</taxon>
        <taxon>Hypocreomycetidae</taxon>
        <taxon>Hypocreales</taxon>
        <taxon>Clavicipitaceae</taxon>
        <taxon>Conoideocrella</taxon>
    </lineage>
</organism>
<protein>
    <recommendedName>
        <fullName evidence="4">C2H2-type domain-containing protein</fullName>
    </recommendedName>
</protein>
<feature type="compositionally biased region" description="Polar residues" evidence="1">
    <location>
        <begin position="479"/>
        <end position="491"/>
    </location>
</feature>
<feature type="region of interest" description="Disordered" evidence="1">
    <location>
        <begin position="461"/>
        <end position="498"/>
    </location>
</feature>
<comment type="caution">
    <text evidence="2">The sequence shown here is derived from an EMBL/GenBank/DDBJ whole genome shotgun (WGS) entry which is preliminary data.</text>
</comment>
<dbReference type="PANTHER" id="PTHR38166">
    <property type="entry name" value="C2H2-TYPE DOMAIN-CONTAINING PROTEIN-RELATED"/>
    <property type="match status" value="1"/>
</dbReference>
<dbReference type="EMBL" id="JASWJB010000051">
    <property type="protein sequence ID" value="KAK2605816.1"/>
    <property type="molecule type" value="Genomic_DNA"/>
</dbReference>
<feature type="region of interest" description="Disordered" evidence="1">
    <location>
        <begin position="103"/>
        <end position="122"/>
    </location>
</feature>
<accession>A0AAJ0CSM6</accession>
<dbReference type="PANTHER" id="PTHR38166:SF1">
    <property type="entry name" value="C2H2-TYPE DOMAIN-CONTAINING PROTEIN"/>
    <property type="match status" value="1"/>
</dbReference>
<evidence type="ECO:0008006" key="4">
    <source>
        <dbReference type="Google" id="ProtNLM"/>
    </source>
</evidence>
<evidence type="ECO:0000313" key="3">
    <source>
        <dbReference type="Proteomes" id="UP001251528"/>
    </source>
</evidence>
<dbReference type="AlphaFoldDB" id="A0AAJ0CSM6"/>
<name>A0AAJ0CSM6_9HYPO</name>
<evidence type="ECO:0000313" key="2">
    <source>
        <dbReference type="EMBL" id="KAK2605816.1"/>
    </source>
</evidence>
<reference evidence="2" key="1">
    <citation type="submission" date="2023-06" db="EMBL/GenBank/DDBJ databases">
        <title>Conoideocrella luteorostrata (Hypocreales: Clavicipitaceae), a potential biocontrol fungus for elongate hemlock scale in United States Christmas tree production areas.</title>
        <authorList>
            <person name="Barrett H."/>
            <person name="Lovett B."/>
            <person name="Macias A.M."/>
            <person name="Stajich J.E."/>
            <person name="Kasson M.T."/>
        </authorList>
    </citation>
    <scope>NUCLEOTIDE SEQUENCE</scope>
    <source>
        <strain evidence="2">ARSEF 14590</strain>
    </source>
</reference>
<dbReference type="Proteomes" id="UP001251528">
    <property type="component" value="Unassembled WGS sequence"/>
</dbReference>
<evidence type="ECO:0000256" key="1">
    <source>
        <dbReference type="SAM" id="MobiDB-lite"/>
    </source>
</evidence>
<gene>
    <name evidence="2" type="ORF">QQS21_003770</name>
</gene>
<sequence length="498" mass="55940">MEPCTQHSHSFNTRKDALFGTPLQGSNNIHVASEEQANWESSYPQQQDTLFRLMGCWTDQPAENFEDFSMEAYLLQEASNQPLTNKPEMAQELGEDWAGPVPGASQSVKHHKTSPECSPRPGTATLGAQDVGLKELPNSFINSNIQPGAGGRKRRTTQRIRKGEGEIRPAKRHHQAAFPGPIKETDEAGFPVAQPQTQDGEDTQAYILACPFYKKNLHVYNPCLGYHLRRIKDVKQHIYRKHSKPDFYCSRCFTVFFDARSRDAHTRLASCEVQTDPQHAGISEDQKKRLTQYASRSKGIHEQWFDIWDIIFPGEQRPKSVYVGSYLEEAVPLLRAFWDDRQLEIISVVAQTGNVENTAKDTLKEVMGALLDHFEKETSRTVEQAADITPKWSEAEPEAVFHRRSGSDDNYTEGTALPSTATEFYPALCPFLNSHVAHQSGGFLIMSENVGSPQFLVPDQLDRSLPTSTPSALDLPQSWMETETSPTQSAETFRGARI</sequence>
<keyword evidence="3" id="KW-1185">Reference proteome</keyword>